<dbReference type="PANTHER" id="PTHR19143:SF458">
    <property type="entry name" value="FIBRINOGEN C-TERMINAL DOMAIN-CONTAINING PROTEIN-RELATED"/>
    <property type="match status" value="1"/>
</dbReference>
<evidence type="ECO:0000256" key="1">
    <source>
        <dbReference type="ARBA" id="ARBA00022837"/>
    </source>
</evidence>
<dbReference type="InterPro" id="IPR020837">
    <property type="entry name" value="Fibrinogen_CS"/>
</dbReference>
<feature type="chain" id="PRO_5009115611" evidence="4">
    <location>
        <begin position="22"/>
        <end position="269"/>
    </location>
</feature>
<dbReference type="Gene3D" id="4.10.530.10">
    <property type="entry name" value="Gamma-fibrinogen Carboxyl Terminal Fragment, domain 2"/>
    <property type="match status" value="1"/>
</dbReference>
<sequence>MPFKYFFLIVVLSVCSLNANSQVSSNLRIIDDLLHKVMEKNTGTNTGTCPGPIDCKQIQDNGHKISGIYRIWPLNWKTIGSFFVYCDMQIDGGGWTVIQRRGNYNQPKDYFFKDWEQYAIGFGKLNEDFWLGNDKIFSMTNQGNYSLRIDMKDKEGNKRYALYDNFWIENERQQYKLHVSGFTGDAGDSFTYMNEMKFNTKDKDNDIWNNNCAETYKGGWWYAKCHEANLNGLYLNGPHSSYADGIEWKTWKGFHYSLCEVDMKIRRKV</sequence>
<evidence type="ECO:0000256" key="3">
    <source>
        <dbReference type="ARBA" id="ARBA00053344"/>
    </source>
</evidence>
<evidence type="ECO:0000256" key="4">
    <source>
        <dbReference type="SAM" id="SignalP"/>
    </source>
</evidence>
<feature type="domain" description="Fibrinogen C-terminal" evidence="5">
    <location>
        <begin position="46"/>
        <end position="269"/>
    </location>
</feature>
<dbReference type="SUPFAM" id="SSF56496">
    <property type="entry name" value="Fibrinogen C-terminal domain-like"/>
    <property type="match status" value="1"/>
</dbReference>
<proteinExistence type="predicted"/>
<dbReference type="AlphaFoldDB" id="A0A1E1WVN0"/>
<accession>A0A1E1WVN0</accession>
<name>A0A1E1WVN0_TITOB</name>
<reference evidence="6" key="1">
    <citation type="submission" date="2015-08" db="EMBL/GenBank/DDBJ databases">
        <title>Proteomic endorsed transcriptomic profile of the venom gland from Tityus obscurus.</title>
        <authorList>
            <person name="Oliveira U.C."/>
            <person name="Nishiyama M.Y.Jr."/>
            <person name="Santos M.B."/>
            <person name="Silva A.P."/>
            <person name="Chalkidis H.M."/>
            <person name="Imberg A.S."/>
            <person name="Candido D.M."/>
            <person name="Yamanouye N."/>
            <person name="Dorce V.A."/>
            <person name="Junqueira-de-Azevedo I.L."/>
        </authorList>
    </citation>
    <scope>NUCLEOTIDE SEQUENCE</scope>
    <source>
        <tissue evidence="6">Telson</tissue>
    </source>
</reference>
<feature type="signal peptide" evidence="4">
    <location>
        <begin position="1"/>
        <end position="21"/>
    </location>
</feature>
<keyword evidence="6" id="KW-0430">Lectin</keyword>
<keyword evidence="2" id="KW-1015">Disulfide bond</keyword>
<keyword evidence="4" id="KW-0732">Signal</keyword>
<dbReference type="Pfam" id="PF00147">
    <property type="entry name" value="Fibrinogen_C"/>
    <property type="match status" value="1"/>
</dbReference>
<dbReference type="InterPro" id="IPR014716">
    <property type="entry name" value="Fibrinogen_a/b/g_C_1"/>
</dbReference>
<dbReference type="EMBL" id="GEMQ01000110">
    <property type="protein sequence ID" value="JAT91079.1"/>
    <property type="molecule type" value="Transcribed_RNA"/>
</dbReference>
<dbReference type="PANTHER" id="PTHR19143">
    <property type="entry name" value="FIBRINOGEN/TENASCIN/ANGIOPOEITIN"/>
    <property type="match status" value="1"/>
</dbReference>
<dbReference type="NCBIfam" id="NF040941">
    <property type="entry name" value="GGGWT_bact"/>
    <property type="match status" value="1"/>
</dbReference>
<dbReference type="GO" id="GO:0005615">
    <property type="term" value="C:extracellular space"/>
    <property type="evidence" value="ECO:0007669"/>
    <property type="project" value="TreeGrafter"/>
</dbReference>
<dbReference type="CDD" id="cd00087">
    <property type="entry name" value="FReD"/>
    <property type="match status" value="1"/>
</dbReference>
<dbReference type="GO" id="GO:0098609">
    <property type="term" value="P:cell-cell adhesion"/>
    <property type="evidence" value="ECO:0007669"/>
    <property type="project" value="UniProtKB-ARBA"/>
</dbReference>
<dbReference type="InterPro" id="IPR050373">
    <property type="entry name" value="Fibrinogen_C-term_domain"/>
</dbReference>
<evidence type="ECO:0000313" key="6">
    <source>
        <dbReference type="EMBL" id="JAT91079.1"/>
    </source>
</evidence>
<evidence type="ECO:0000256" key="2">
    <source>
        <dbReference type="ARBA" id="ARBA00023157"/>
    </source>
</evidence>
<comment type="function">
    <text evidence="3">Lectin involved in innate immunity. Agglutinates all types of human erythrocytes, Gram-positive and Gram-negative bacteria. Has a stronger agglutinating activity towards Gram-negative bacteria than towards Gram-positive bacteria. Specifically recognizes acetyl group-containing substances on agglutinated cells. The hemagglutinating activity was inhibited by EDTA, acetyl group-containing mono- and disaccharides, N-acetyl derivatives of amino acids, other acetyl group-containing substances, propionamide and benzamide. Enhances the antimicrobial activity of big defensin against Gram-positive bacteria but not against Gram-negative bacteria.</text>
</comment>
<dbReference type="Gene3D" id="3.90.215.10">
    <property type="entry name" value="Gamma Fibrinogen, chain A, domain 1"/>
    <property type="match status" value="1"/>
</dbReference>
<dbReference type="SMART" id="SM00186">
    <property type="entry name" value="FBG"/>
    <property type="match status" value="1"/>
</dbReference>
<dbReference type="PROSITE" id="PS51406">
    <property type="entry name" value="FIBRINOGEN_C_2"/>
    <property type="match status" value="1"/>
</dbReference>
<dbReference type="InterPro" id="IPR002181">
    <property type="entry name" value="Fibrinogen_a/b/g_C_dom"/>
</dbReference>
<evidence type="ECO:0000259" key="5">
    <source>
        <dbReference type="PROSITE" id="PS51406"/>
    </source>
</evidence>
<dbReference type="GO" id="GO:0030246">
    <property type="term" value="F:carbohydrate binding"/>
    <property type="evidence" value="ECO:0007669"/>
    <property type="project" value="UniProtKB-KW"/>
</dbReference>
<protein>
    <submittedName>
        <fullName evidence="6">Putative lectin</fullName>
    </submittedName>
</protein>
<keyword evidence="1" id="KW-0106">Calcium</keyword>
<dbReference type="PROSITE" id="PS00514">
    <property type="entry name" value="FIBRINOGEN_C_1"/>
    <property type="match status" value="1"/>
</dbReference>
<dbReference type="FunFam" id="3.90.215.10:FF:000001">
    <property type="entry name" value="Tenascin isoform 1"/>
    <property type="match status" value="1"/>
</dbReference>
<dbReference type="InterPro" id="IPR036056">
    <property type="entry name" value="Fibrinogen-like_C"/>
</dbReference>
<organism evidence="6">
    <name type="scientific">Tityus obscurus</name>
    <name type="common">Amazonian scorpion</name>
    <name type="synonym">Tityus cambridgei</name>
    <dbReference type="NCBI Taxonomy" id="1221240"/>
    <lineage>
        <taxon>Eukaryota</taxon>
        <taxon>Metazoa</taxon>
        <taxon>Ecdysozoa</taxon>
        <taxon>Arthropoda</taxon>
        <taxon>Chelicerata</taxon>
        <taxon>Arachnida</taxon>
        <taxon>Scorpiones</taxon>
        <taxon>Buthida</taxon>
        <taxon>Buthoidea</taxon>
        <taxon>Buthidae</taxon>
        <taxon>Tityus</taxon>
    </lineage>
</organism>